<protein>
    <submittedName>
        <fullName evidence="1">Uncharacterized protein</fullName>
    </submittedName>
</protein>
<keyword evidence="2" id="KW-1185">Reference proteome</keyword>
<gene>
    <name evidence="1" type="ordered locus">MHLP_03550</name>
</gene>
<dbReference type="OrthoDB" id="401169at2"/>
<proteinExistence type="predicted"/>
<evidence type="ECO:0000313" key="2">
    <source>
        <dbReference type="Proteomes" id="UP000006502"/>
    </source>
</evidence>
<dbReference type="Proteomes" id="UP000006502">
    <property type="component" value="Chromosome"/>
</dbReference>
<dbReference type="EMBL" id="CP003731">
    <property type="protein sequence ID" value="AFO52290.1"/>
    <property type="molecule type" value="Genomic_DNA"/>
</dbReference>
<organism evidence="1 2">
    <name type="scientific">Mycoplasma haematolamae (strain Purdue)</name>
    <dbReference type="NCBI Taxonomy" id="1212765"/>
    <lineage>
        <taxon>Bacteria</taxon>
        <taxon>Bacillati</taxon>
        <taxon>Mycoplasmatota</taxon>
        <taxon>Mollicutes</taxon>
        <taxon>Mycoplasmataceae</taxon>
        <taxon>Mycoplasma</taxon>
    </lineage>
</organism>
<dbReference type="KEGG" id="mhl:MHLP_03550"/>
<name>I7BAG4_MYCHA</name>
<dbReference type="HOGENOM" id="CLU_102918_0_0_14"/>
<accession>I7BAG4</accession>
<sequence length="197" mass="22096">MVDFAKYDIKLAKSYAAGAGVKFAKETWTKEWKAGGKAESPLSLIANAFRGKEFSKVCSNQELKNQYFIDECDREITLGGKKVKVVDVLKSAYSTNSNLFSSGTDWRIAVKEKGGSWSDQPKVENYSDLIYKGYSKGLVAEQCPQLGPSFWDPLGVISDTANKTVCEKILEGVFGDTVNQKRYCFDEQFVSRFRKLF</sequence>
<dbReference type="PATRIC" id="fig|1212765.3.peg.803"/>
<reference evidence="1 2" key="1">
    <citation type="journal article" date="2012" name="J. Bacteriol.">
        <title>Genome Sequence of "Candidatus Mycoplasma haemolamae" Strain Purdue, a Red Blood Cell Pathogen of Alpacas (Vicugna pacos) and Llamas (Lama glama).</title>
        <authorList>
            <person name="Guimaraes A.M."/>
            <person name="Toth B."/>
            <person name="Santos A.P."/>
            <person name="do Nascimento N.C."/>
            <person name="Kritchevsky J.E."/>
            <person name="Messick J.B."/>
        </authorList>
    </citation>
    <scope>NUCLEOTIDE SEQUENCE [LARGE SCALE GENOMIC DNA]</scope>
    <source>
        <strain evidence="1 2">Purdue</strain>
    </source>
</reference>
<evidence type="ECO:0000313" key="1">
    <source>
        <dbReference type="EMBL" id="AFO52290.1"/>
    </source>
</evidence>
<reference evidence="2" key="2">
    <citation type="submission" date="2012-07" db="EMBL/GenBank/DDBJ databases">
        <title>Complete genome sequence of 'Candidatus Mycoplasma haemolamae'.</title>
        <authorList>
            <person name="Guimaraes A.M.S."/>
            <person name="Toth B."/>
            <person name="Santos A.P."/>
            <person name="Nascimento N.C."/>
            <person name="Sojka J.E."/>
            <person name="Messick J.B."/>
        </authorList>
    </citation>
    <scope>NUCLEOTIDE SEQUENCE [LARGE SCALE GENOMIC DNA]</scope>
    <source>
        <strain evidence="2">Purdue</strain>
    </source>
</reference>
<dbReference type="AlphaFoldDB" id="I7BAG4"/>
<dbReference type="STRING" id="1212765.MHLP_03550"/>